<protein>
    <submittedName>
        <fullName evidence="1">SynChlorMet cassette protein ScmC</fullName>
    </submittedName>
</protein>
<sequence length="295" mass="33774">MPTKFSLKLADGSSWQFIAFGKAKPWLRKLARIMKLKKKSNKKAVNVFILFQDGSNLPGIAKIPLLYRNNLPLKGWQSNGDQQAERWTHPQRSHTIFVLRKPFNHQAMIIQMWRTLAPVYEQVIANGGLAFHAGLIVRNKKGVLLSAPGGTGKSTCCRRVPKPWQAWCDDECLIVKTRNDYRVHPFPTWSEYLGDQKCQHSWPTMQSACLSNIYFLEQATKEGVEPIHPGVATVLIHHTAKDMTQKAWPQPKTAFPLNMKHKIFINACRLAKKISCFNLKVERFGKFWNNIIAKK</sequence>
<dbReference type="NCBIfam" id="TIGR04249">
    <property type="entry name" value="SCM_chp_ScmC"/>
    <property type="match status" value="1"/>
</dbReference>
<organism evidence="1 2">
    <name type="scientific">Candidatus Saganbacteria bacterium CG08_land_8_20_14_0_20_45_16</name>
    <dbReference type="NCBI Taxonomy" id="2014293"/>
    <lineage>
        <taxon>Bacteria</taxon>
        <taxon>Bacillati</taxon>
        <taxon>Saganbacteria</taxon>
    </lineage>
</organism>
<dbReference type="InterPro" id="IPR027417">
    <property type="entry name" value="P-loop_NTPase"/>
</dbReference>
<dbReference type="AlphaFoldDB" id="A0A2H0XW44"/>
<dbReference type="EMBL" id="PEYM01000136">
    <property type="protein sequence ID" value="PIS28378.1"/>
    <property type="molecule type" value="Genomic_DNA"/>
</dbReference>
<dbReference type="InterPro" id="IPR026343">
    <property type="entry name" value="SCM_chp_ScmC"/>
</dbReference>
<dbReference type="Gene3D" id="3.40.50.300">
    <property type="entry name" value="P-loop containing nucleotide triphosphate hydrolases"/>
    <property type="match status" value="1"/>
</dbReference>
<proteinExistence type="predicted"/>
<name>A0A2H0XW44_UNCSA</name>
<accession>A0A2H0XW44</accession>
<evidence type="ECO:0000313" key="2">
    <source>
        <dbReference type="Proteomes" id="UP000231343"/>
    </source>
</evidence>
<evidence type="ECO:0000313" key="1">
    <source>
        <dbReference type="EMBL" id="PIS28378.1"/>
    </source>
</evidence>
<reference evidence="1 2" key="1">
    <citation type="submission" date="2017-09" db="EMBL/GenBank/DDBJ databases">
        <title>Depth-based differentiation of microbial function through sediment-hosted aquifers and enrichment of novel symbionts in the deep terrestrial subsurface.</title>
        <authorList>
            <person name="Probst A.J."/>
            <person name="Ladd B."/>
            <person name="Jarett J.K."/>
            <person name="Geller-Mcgrath D.E."/>
            <person name="Sieber C.M."/>
            <person name="Emerson J.B."/>
            <person name="Anantharaman K."/>
            <person name="Thomas B.C."/>
            <person name="Malmstrom R."/>
            <person name="Stieglmeier M."/>
            <person name="Klingl A."/>
            <person name="Woyke T."/>
            <person name="Ryan C.M."/>
            <person name="Banfield J.F."/>
        </authorList>
    </citation>
    <scope>NUCLEOTIDE SEQUENCE [LARGE SCALE GENOMIC DNA]</scope>
    <source>
        <strain evidence="1">CG08_land_8_20_14_0_20_45_16</strain>
    </source>
</reference>
<comment type="caution">
    <text evidence="1">The sequence shown here is derived from an EMBL/GenBank/DDBJ whole genome shotgun (WGS) entry which is preliminary data.</text>
</comment>
<gene>
    <name evidence="1" type="primary">scmC</name>
    <name evidence="1" type="ORF">COT42_08385</name>
</gene>
<dbReference type="Proteomes" id="UP000231343">
    <property type="component" value="Unassembled WGS sequence"/>
</dbReference>